<evidence type="ECO:0000256" key="8">
    <source>
        <dbReference type="ARBA" id="ARBA00023180"/>
    </source>
</evidence>
<dbReference type="InterPro" id="IPR038683">
    <property type="entry name" value="IL17RA/B_FnIII-like_1_sf"/>
</dbReference>
<evidence type="ECO:0000256" key="6">
    <source>
        <dbReference type="ARBA" id="ARBA00023136"/>
    </source>
</evidence>
<comment type="subcellular location">
    <subcellularLocation>
        <location evidence="1">Cell membrane</location>
        <topology evidence="1">Single-pass type I membrane protein</topology>
    </subcellularLocation>
</comment>
<feature type="domain" description="SEFIR" evidence="11">
    <location>
        <begin position="295"/>
        <end position="445"/>
    </location>
</feature>
<keyword evidence="4 10" id="KW-0732">Signal</keyword>
<evidence type="ECO:0000313" key="12">
    <source>
        <dbReference type="EMBL" id="KAK9970104.1"/>
    </source>
</evidence>
<dbReference type="GO" id="GO:0030368">
    <property type="term" value="F:interleukin-17 receptor activity"/>
    <property type="evidence" value="ECO:0007669"/>
    <property type="project" value="InterPro"/>
</dbReference>
<dbReference type="AlphaFoldDB" id="A0AAW2A913"/>
<dbReference type="GO" id="GO:0005886">
    <property type="term" value="C:plasma membrane"/>
    <property type="evidence" value="ECO:0007669"/>
    <property type="project" value="UniProtKB-SubCell"/>
</dbReference>
<protein>
    <recommendedName>
        <fullName evidence="11">SEFIR domain-containing protein</fullName>
    </recommendedName>
</protein>
<keyword evidence="3 9" id="KW-0812">Transmembrane</keyword>
<name>A0AAW2A913_CULAL</name>
<keyword evidence="6 9" id="KW-0472">Membrane</keyword>
<dbReference type="PANTHER" id="PTHR15583">
    <property type="entry name" value="INTERLEUKIN-17 RECEPTOR"/>
    <property type="match status" value="1"/>
</dbReference>
<evidence type="ECO:0000256" key="3">
    <source>
        <dbReference type="ARBA" id="ARBA00022692"/>
    </source>
</evidence>
<evidence type="ECO:0000256" key="5">
    <source>
        <dbReference type="ARBA" id="ARBA00022989"/>
    </source>
</evidence>
<comment type="caution">
    <text evidence="12">The sequence shown here is derived from an EMBL/GenBank/DDBJ whole genome shotgun (WGS) entry which is preliminary data.</text>
</comment>
<evidence type="ECO:0000256" key="2">
    <source>
        <dbReference type="ARBA" id="ARBA00022475"/>
    </source>
</evidence>
<evidence type="ECO:0000313" key="13">
    <source>
        <dbReference type="Proteomes" id="UP001479290"/>
    </source>
</evidence>
<dbReference type="InterPro" id="IPR013568">
    <property type="entry name" value="SEFIR_dom"/>
</dbReference>
<evidence type="ECO:0000259" key="11">
    <source>
        <dbReference type="Pfam" id="PF08357"/>
    </source>
</evidence>
<proteinExistence type="predicted"/>
<sequence>MDLLNLMREITAFVLLIQWTTSDSSSHSIVSVCRKEADYKPIELYTSHESIPSPLHAVSADLSESQSSLNIRWAINVDSTIHTLKSTWIQVTSELFYRCEYQPPFTSKQINLDALQQLWFNFTVSNLPICPSNTYTIWAYNLPPPPAMEDNYIKSFETAKVQWNAQLYSVLHDDKIVVNFNASSAADRYTIELTKKGVEDLLKSVEKKGGCKECQVELEYTGPCEDLTIWILPHFEACSHDSYAQHEVKCTDRPDLAIGAGCMLVLLFLLVLLCCCIMCQILWWVRGSKRVSSVRVLVVYPAVDGVFQRAVMLLTQFLRSRGGVTVVIDVWERGSLAEQGPLRWLHTQADLADRILIILPPQRTQTDDLKSNLVPGMTDDAVSASASTLFTLTLNLVSSAAHDPHGRDKFWVINLDHDNKSVQTELRGCRTFVLPRDLERLHQQLSGGEIKSPALLTCFRSFYFKNALEHMEINTDFPTCAEANSLDKKPQFLL</sequence>
<dbReference type="EMBL" id="JAWDJR010000008">
    <property type="protein sequence ID" value="KAK9970104.1"/>
    <property type="molecule type" value="Genomic_DNA"/>
</dbReference>
<evidence type="ECO:0000256" key="4">
    <source>
        <dbReference type="ARBA" id="ARBA00022729"/>
    </source>
</evidence>
<keyword evidence="13" id="KW-1185">Reference proteome</keyword>
<reference evidence="12 13" key="1">
    <citation type="submission" date="2024-05" db="EMBL/GenBank/DDBJ databases">
        <title>A high-quality chromosomal-level genome assembly of Topmouth culter (Culter alburnus).</title>
        <authorList>
            <person name="Zhao H."/>
        </authorList>
    </citation>
    <scope>NUCLEOTIDE SEQUENCE [LARGE SCALE GENOMIC DNA]</scope>
    <source>
        <strain evidence="12">CATC2023</strain>
        <tissue evidence="12">Muscle</tissue>
    </source>
</reference>
<evidence type="ECO:0000256" key="1">
    <source>
        <dbReference type="ARBA" id="ARBA00004251"/>
    </source>
</evidence>
<keyword evidence="7" id="KW-0675">Receptor</keyword>
<gene>
    <name evidence="12" type="ORF">ABG768_026072</name>
</gene>
<feature type="signal peptide" evidence="10">
    <location>
        <begin position="1"/>
        <end position="22"/>
    </location>
</feature>
<dbReference type="Proteomes" id="UP001479290">
    <property type="component" value="Unassembled WGS sequence"/>
</dbReference>
<dbReference type="PANTHER" id="PTHR15583:SF11">
    <property type="entry name" value="INTERLEUKIN-17 RECEPTOR B"/>
    <property type="match status" value="1"/>
</dbReference>
<keyword evidence="5 9" id="KW-1133">Transmembrane helix</keyword>
<keyword evidence="8" id="KW-0325">Glycoprotein</keyword>
<dbReference type="InterPro" id="IPR039465">
    <property type="entry name" value="IL-17_rcpt-like"/>
</dbReference>
<evidence type="ECO:0000256" key="7">
    <source>
        <dbReference type="ARBA" id="ARBA00023170"/>
    </source>
</evidence>
<dbReference type="Gene3D" id="3.40.50.11530">
    <property type="match status" value="1"/>
</dbReference>
<dbReference type="Pfam" id="PF08357">
    <property type="entry name" value="SEFIR"/>
    <property type="match status" value="1"/>
</dbReference>
<dbReference type="Gene3D" id="2.60.40.2160">
    <property type="entry name" value="Interleukin-17 receptor A/B, fibronectin-III-like domain 1"/>
    <property type="match status" value="1"/>
</dbReference>
<accession>A0AAW2A913</accession>
<feature type="chain" id="PRO_5043822576" description="SEFIR domain-containing protein" evidence="10">
    <location>
        <begin position="23"/>
        <end position="494"/>
    </location>
</feature>
<evidence type="ECO:0000256" key="10">
    <source>
        <dbReference type="SAM" id="SignalP"/>
    </source>
</evidence>
<evidence type="ECO:0000256" key="9">
    <source>
        <dbReference type="SAM" id="Phobius"/>
    </source>
</evidence>
<organism evidence="12 13">
    <name type="scientific">Culter alburnus</name>
    <name type="common">Topmouth culter</name>
    <dbReference type="NCBI Taxonomy" id="194366"/>
    <lineage>
        <taxon>Eukaryota</taxon>
        <taxon>Metazoa</taxon>
        <taxon>Chordata</taxon>
        <taxon>Craniata</taxon>
        <taxon>Vertebrata</taxon>
        <taxon>Euteleostomi</taxon>
        <taxon>Actinopterygii</taxon>
        <taxon>Neopterygii</taxon>
        <taxon>Teleostei</taxon>
        <taxon>Ostariophysi</taxon>
        <taxon>Cypriniformes</taxon>
        <taxon>Xenocyprididae</taxon>
        <taxon>Xenocypridinae</taxon>
        <taxon>Culter</taxon>
    </lineage>
</organism>
<feature type="transmembrane region" description="Helical" evidence="9">
    <location>
        <begin position="256"/>
        <end position="285"/>
    </location>
</feature>
<keyword evidence="2" id="KW-1003">Cell membrane</keyword>